<dbReference type="PaxDb" id="4081-Solyc12g098140.1.1"/>
<sequence>MAHLKVIIANMSNCISTRFMIVPAGNVLIYRDFVSATRPSQKMKIDKETCQKIIEAAEAVKEGAKEVKSVGEYVKKTVSDSAGNVISEVAKAALEKATEKEEKGAWDKVKDTANDIKNKVVGK</sequence>
<evidence type="ECO:0000313" key="1">
    <source>
        <dbReference type="EnsemblPlants" id="Solyc12g098140.2.1"/>
    </source>
</evidence>
<dbReference type="InParanoid" id="A0A3Q7JE44"/>
<keyword evidence="2" id="KW-1185">Reference proteome</keyword>
<dbReference type="AlphaFoldDB" id="A0A3Q7JE44"/>
<dbReference type="STRING" id="4081.A0A3Q7JE44"/>
<reference evidence="1" key="1">
    <citation type="journal article" date="2012" name="Nature">
        <title>The tomato genome sequence provides insights into fleshy fruit evolution.</title>
        <authorList>
            <consortium name="Tomato Genome Consortium"/>
        </authorList>
    </citation>
    <scope>NUCLEOTIDE SEQUENCE [LARGE SCALE GENOMIC DNA]</scope>
    <source>
        <strain evidence="1">cv. Heinz 1706</strain>
    </source>
</reference>
<proteinExistence type="predicted"/>
<accession>A0A3Q7JE44</accession>
<organism evidence="1">
    <name type="scientific">Solanum lycopersicum</name>
    <name type="common">Tomato</name>
    <name type="synonym">Lycopersicon esculentum</name>
    <dbReference type="NCBI Taxonomy" id="4081"/>
    <lineage>
        <taxon>Eukaryota</taxon>
        <taxon>Viridiplantae</taxon>
        <taxon>Streptophyta</taxon>
        <taxon>Embryophyta</taxon>
        <taxon>Tracheophyta</taxon>
        <taxon>Spermatophyta</taxon>
        <taxon>Magnoliopsida</taxon>
        <taxon>eudicotyledons</taxon>
        <taxon>Gunneridae</taxon>
        <taxon>Pentapetalae</taxon>
        <taxon>asterids</taxon>
        <taxon>lamiids</taxon>
        <taxon>Solanales</taxon>
        <taxon>Solanaceae</taxon>
        <taxon>Solanoideae</taxon>
        <taxon>Solaneae</taxon>
        <taxon>Solanum</taxon>
        <taxon>Solanum subgen. Lycopersicon</taxon>
    </lineage>
</organism>
<reference evidence="1" key="2">
    <citation type="submission" date="2019-01" db="UniProtKB">
        <authorList>
            <consortium name="EnsemblPlants"/>
        </authorList>
    </citation>
    <scope>IDENTIFICATION</scope>
    <source>
        <strain evidence="1">cv. Heinz 1706</strain>
    </source>
</reference>
<dbReference type="EnsemblPlants" id="Solyc12g098140.2.1">
    <property type="protein sequence ID" value="Solyc12g098140.2.1"/>
    <property type="gene ID" value="Solyc12g098140.2"/>
</dbReference>
<name>A0A3Q7JE44_SOLLC</name>
<dbReference type="Proteomes" id="UP000004994">
    <property type="component" value="Chromosome 12"/>
</dbReference>
<protein>
    <submittedName>
        <fullName evidence="1">Uncharacterized protein</fullName>
    </submittedName>
</protein>
<evidence type="ECO:0000313" key="2">
    <source>
        <dbReference type="Proteomes" id="UP000004994"/>
    </source>
</evidence>
<dbReference type="OMA" id="NCISTRF"/>
<dbReference type="Gramene" id="Solyc12g098140.2.1">
    <property type="protein sequence ID" value="Solyc12g098140.2.1"/>
    <property type="gene ID" value="Solyc12g098140.2"/>
</dbReference>